<accession>A0ABN9P974</accession>
<evidence type="ECO:0000256" key="2">
    <source>
        <dbReference type="ARBA" id="ARBA00022448"/>
    </source>
</evidence>
<dbReference type="Pfam" id="PF07690">
    <property type="entry name" value="MFS_1"/>
    <property type="match status" value="1"/>
</dbReference>
<feature type="transmembrane region" description="Helical" evidence="7">
    <location>
        <begin position="521"/>
        <end position="540"/>
    </location>
</feature>
<organism evidence="8 9">
    <name type="scientific">Prorocentrum cordatum</name>
    <dbReference type="NCBI Taxonomy" id="2364126"/>
    <lineage>
        <taxon>Eukaryota</taxon>
        <taxon>Sar</taxon>
        <taxon>Alveolata</taxon>
        <taxon>Dinophyceae</taxon>
        <taxon>Prorocentrales</taxon>
        <taxon>Prorocentraceae</taxon>
        <taxon>Prorocentrum</taxon>
    </lineage>
</organism>
<keyword evidence="4 7" id="KW-1133">Transmembrane helix</keyword>
<feature type="region of interest" description="Disordered" evidence="6">
    <location>
        <begin position="61"/>
        <end position="174"/>
    </location>
</feature>
<dbReference type="PANTHER" id="PTHR23504:SF15">
    <property type="entry name" value="MAJOR FACILITATOR SUPERFAMILY (MFS) PROFILE DOMAIN-CONTAINING PROTEIN"/>
    <property type="match status" value="1"/>
</dbReference>
<evidence type="ECO:0000256" key="7">
    <source>
        <dbReference type="SAM" id="Phobius"/>
    </source>
</evidence>
<dbReference type="PANTHER" id="PTHR23504">
    <property type="entry name" value="MAJOR FACILITATOR SUPERFAMILY DOMAIN-CONTAINING PROTEIN 10"/>
    <property type="match status" value="1"/>
</dbReference>
<dbReference type="InterPro" id="IPR036259">
    <property type="entry name" value="MFS_trans_sf"/>
</dbReference>
<feature type="transmembrane region" description="Helical" evidence="7">
    <location>
        <begin position="196"/>
        <end position="217"/>
    </location>
</feature>
<dbReference type="InterPro" id="IPR011701">
    <property type="entry name" value="MFS"/>
</dbReference>
<sequence>RVGWLRCIVDRTAAVPRSTRRLRPPSRHGKPLDCYSLDREIGDSKPRQLRQLWFWAPKLMTDQGPNSGSSSTECAAGRPSGGMPHHGSPGWPVKSMAASASLLSSSQPPPVPMPTLPLSGSARRPGLAPRLRSGGGRGAGPSFSGMRRPALWPSGAKGSEGGSQPHSQGAGGDGTLADDEAFAADFQGRTGMSQSACYLVVLLAMACRVLGGAWQAMVILEYMRYYLINDISALATMNAAAECPQCLLKAFLFPCWGVVADRVSRKRMLLVASSASCISTWLLAVVPSIPVFALTRVLTLVGDVGGSLRNAMLRDLFSPNQWDVSKGGVTGIQARLRIFGVIVSGFAVAVGMSILKWGPSNEFTLRKEECAGQLYCTQPEHFSWEGGWRVDGSLRLVMLMAACAYTLELLVIVFLLPETLKPDYITASSIWGYVWCNRHELLKPWRSLRVFATPMLRSLLGIRMIHYVIGSAGSAVFTTWYRRTELDTLTMYTLGVPTGIVGFFCLCMIPRLAERFGDFRGIWIPSNIVTILYGVGVALIPGEYWQVCYVFFPLVGGPSAALAGSTPELLAKLVPPDLHGTFHTAKSFVWNVQRAVFIWPWLGALVVSENYPYPLDALAIWIALVLGLLALWAKARMLPRDPRGEIWAGRALEDFYRTPYAREKCRSAPGYDAGDGEAKVRVGEGESKAGLFLHGEEDMGDGLEQYLKFLTGTLPRKPSLSVVISTLKCADLFGDGTPRQPLTPSSSGTAAAPRAAAPQGRPEGLDATVLGAPVDPTTAGATARVAPAWPPRAASGGGS</sequence>
<dbReference type="CDD" id="cd06174">
    <property type="entry name" value="MFS"/>
    <property type="match status" value="1"/>
</dbReference>
<feature type="transmembrane region" description="Helical" evidence="7">
    <location>
        <begin position="464"/>
        <end position="483"/>
    </location>
</feature>
<feature type="transmembrane region" description="Helical" evidence="7">
    <location>
        <begin position="336"/>
        <end position="355"/>
    </location>
</feature>
<evidence type="ECO:0000256" key="4">
    <source>
        <dbReference type="ARBA" id="ARBA00022989"/>
    </source>
</evidence>
<protein>
    <recommendedName>
        <fullName evidence="10">Solute carrier family 40 protein</fullName>
    </recommendedName>
</protein>
<feature type="compositionally biased region" description="Polar residues" evidence="6">
    <location>
        <begin position="63"/>
        <end position="73"/>
    </location>
</feature>
<reference evidence="8" key="1">
    <citation type="submission" date="2023-10" db="EMBL/GenBank/DDBJ databases">
        <authorList>
            <person name="Chen Y."/>
            <person name="Shah S."/>
            <person name="Dougan E. K."/>
            <person name="Thang M."/>
            <person name="Chan C."/>
        </authorList>
    </citation>
    <scope>NUCLEOTIDE SEQUENCE [LARGE SCALE GENOMIC DNA]</scope>
</reference>
<keyword evidence="5 7" id="KW-0472">Membrane</keyword>
<keyword evidence="3 7" id="KW-0812">Transmembrane</keyword>
<feature type="compositionally biased region" description="Low complexity" evidence="6">
    <location>
        <begin position="781"/>
        <end position="799"/>
    </location>
</feature>
<dbReference type="Gene3D" id="1.20.1250.20">
    <property type="entry name" value="MFS general substrate transporter like domains"/>
    <property type="match status" value="1"/>
</dbReference>
<keyword evidence="2" id="KW-0813">Transport</keyword>
<feature type="compositionally biased region" description="Low complexity" evidence="6">
    <location>
        <begin position="81"/>
        <end position="106"/>
    </location>
</feature>
<name>A0ABN9P974_9DINO</name>
<dbReference type="Proteomes" id="UP001189429">
    <property type="component" value="Unassembled WGS sequence"/>
</dbReference>
<evidence type="ECO:0000313" key="9">
    <source>
        <dbReference type="Proteomes" id="UP001189429"/>
    </source>
</evidence>
<dbReference type="SUPFAM" id="SSF103473">
    <property type="entry name" value="MFS general substrate transporter"/>
    <property type="match status" value="1"/>
</dbReference>
<feature type="transmembrane region" description="Helical" evidence="7">
    <location>
        <begin position="489"/>
        <end position="509"/>
    </location>
</feature>
<feature type="transmembrane region" description="Helical" evidence="7">
    <location>
        <begin position="396"/>
        <end position="416"/>
    </location>
</feature>
<comment type="subcellular location">
    <subcellularLocation>
        <location evidence="1">Membrane</location>
        <topology evidence="1">Multi-pass membrane protein</topology>
    </subcellularLocation>
</comment>
<dbReference type="EMBL" id="CAUYUJ010000089">
    <property type="protein sequence ID" value="CAK0788584.1"/>
    <property type="molecule type" value="Genomic_DNA"/>
</dbReference>
<feature type="region of interest" description="Disordered" evidence="6">
    <location>
        <begin position="734"/>
        <end position="799"/>
    </location>
</feature>
<gene>
    <name evidence="8" type="ORF">PCOR1329_LOCUS438</name>
</gene>
<proteinExistence type="predicted"/>
<feature type="compositionally biased region" description="Low complexity" evidence="6">
    <location>
        <begin position="116"/>
        <end position="132"/>
    </location>
</feature>
<evidence type="ECO:0000256" key="3">
    <source>
        <dbReference type="ARBA" id="ARBA00022692"/>
    </source>
</evidence>
<evidence type="ECO:0000256" key="6">
    <source>
        <dbReference type="SAM" id="MobiDB-lite"/>
    </source>
</evidence>
<comment type="caution">
    <text evidence="8">The sequence shown here is derived from an EMBL/GenBank/DDBJ whole genome shotgun (WGS) entry which is preliminary data.</text>
</comment>
<evidence type="ECO:0000313" key="8">
    <source>
        <dbReference type="EMBL" id="CAK0788584.1"/>
    </source>
</evidence>
<feature type="transmembrane region" description="Helical" evidence="7">
    <location>
        <begin position="611"/>
        <end position="633"/>
    </location>
</feature>
<feature type="compositionally biased region" description="Low complexity" evidence="6">
    <location>
        <begin position="743"/>
        <end position="762"/>
    </location>
</feature>
<evidence type="ECO:0000256" key="1">
    <source>
        <dbReference type="ARBA" id="ARBA00004141"/>
    </source>
</evidence>
<evidence type="ECO:0008006" key="10">
    <source>
        <dbReference type="Google" id="ProtNLM"/>
    </source>
</evidence>
<evidence type="ECO:0000256" key="5">
    <source>
        <dbReference type="ARBA" id="ARBA00023136"/>
    </source>
</evidence>
<keyword evidence="9" id="KW-1185">Reference proteome</keyword>
<feature type="non-terminal residue" evidence="8">
    <location>
        <position position="1"/>
    </location>
</feature>